<proteinExistence type="predicted"/>
<gene>
    <name evidence="2" type="ORF">ACFSAH_19270</name>
</gene>
<dbReference type="RefSeq" id="WP_379664344.1">
    <property type="nucleotide sequence ID" value="NZ_JBHUDG010000051.1"/>
</dbReference>
<protein>
    <submittedName>
        <fullName evidence="2">Uncharacterized protein</fullName>
    </submittedName>
</protein>
<keyword evidence="3" id="KW-1185">Reference proteome</keyword>
<sequence length="54" mass="6210">MKKEQSADLGEEHRPYNSYTNGTAKTKLDQSFPPKEFGEAKGSKYQKQRSCQQQ</sequence>
<evidence type="ECO:0000313" key="3">
    <source>
        <dbReference type="Proteomes" id="UP001597118"/>
    </source>
</evidence>
<evidence type="ECO:0000256" key="1">
    <source>
        <dbReference type="SAM" id="MobiDB-lite"/>
    </source>
</evidence>
<dbReference type="Proteomes" id="UP001597118">
    <property type="component" value="Unassembled WGS sequence"/>
</dbReference>
<evidence type="ECO:0000313" key="2">
    <source>
        <dbReference type="EMBL" id="MFD1632021.1"/>
    </source>
</evidence>
<comment type="caution">
    <text evidence="2">The sequence shown here is derived from an EMBL/GenBank/DDBJ whole genome shotgun (WGS) entry which is preliminary data.</text>
</comment>
<name>A0ABW4IGX3_9SPHI</name>
<organism evidence="2 3">
    <name type="scientific">Pseudopedobacter beijingensis</name>
    <dbReference type="NCBI Taxonomy" id="1207056"/>
    <lineage>
        <taxon>Bacteria</taxon>
        <taxon>Pseudomonadati</taxon>
        <taxon>Bacteroidota</taxon>
        <taxon>Sphingobacteriia</taxon>
        <taxon>Sphingobacteriales</taxon>
        <taxon>Sphingobacteriaceae</taxon>
        <taxon>Pseudopedobacter</taxon>
    </lineage>
</organism>
<reference evidence="3" key="1">
    <citation type="journal article" date="2019" name="Int. J. Syst. Evol. Microbiol.">
        <title>The Global Catalogue of Microorganisms (GCM) 10K type strain sequencing project: providing services to taxonomists for standard genome sequencing and annotation.</title>
        <authorList>
            <consortium name="The Broad Institute Genomics Platform"/>
            <consortium name="The Broad Institute Genome Sequencing Center for Infectious Disease"/>
            <person name="Wu L."/>
            <person name="Ma J."/>
        </authorList>
    </citation>
    <scope>NUCLEOTIDE SEQUENCE [LARGE SCALE GENOMIC DNA]</scope>
    <source>
        <strain evidence="3">CCUG 53762</strain>
    </source>
</reference>
<accession>A0ABW4IGX3</accession>
<feature type="compositionally biased region" description="Basic and acidic residues" evidence="1">
    <location>
        <begin position="1"/>
        <end position="15"/>
    </location>
</feature>
<dbReference type="EMBL" id="JBHUDG010000051">
    <property type="protein sequence ID" value="MFD1632021.1"/>
    <property type="molecule type" value="Genomic_DNA"/>
</dbReference>
<feature type="region of interest" description="Disordered" evidence="1">
    <location>
        <begin position="1"/>
        <end position="54"/>
    </location>
</feature>